<evidence type="ECO:0000313" key="4">
    <source>
        <dbReference type="EMBL" id="KAK9799734.1"/>
    </source>
</evidence>
<dbReference type="Proteomes" id="UP001465755">
    <property type="component" value="Unassembled WGS sequence"/>
</dbReference>
<dbReference type="PANTHER" id="PTHR43540">
    <property type="entry name" value="PEROXYUREIDOACRYLATE/UREIDOACRYLATE AMIDOHYDROLASE-RELATED"/>
    <property type="match status" value="1"/>
</dbReference>
<dbReference type="SUPFAM" id="SSF52499">
    <property type="entry name" value="Isochorismatase-like hydrolases"/>
    <property type="match status" value="1"/>
</dbReference>
<sequence>MAGFAPQLQVRQQAILPEQTALLFVDCQNYNCHRSGAEYAESSGGHSAEELAYWWQQMERVQPKWQQLQQACRDAQVEVIYTVMQSLTKDGRDRSLDYKISGFHIPPNTFDAQVCDCIKPGEDEMTFSKTSSSVFISTNLDYVLRCLGTRQLIMAGCLTDQCVESAVRDACDLHYLVTLVTDCCATYSQERHTSSLKAIQGYCRQRDLQELMQELQKNKR</sequence>
<evidence type="ECO:0000256" key="1">
    <source>
        <dbReference type="ARBA" id="ARBA00006336"/>
    </source>
</evidence>
<dbReference type="EMBL" id="JALJOQ010000088">
    <property type="protein sequence ID" value="KAK9799734.1"/>
    <property type="molecule type" value="Genomic_DNA"/>
</dbReference>
<dbReference type="Pfam" id="PF00857">
    <property type="entry name" value="Isochorismatase"/>
    <property type="match status" value="1"/>
</dbReference>
<dbReference type="Gene3D" id="3.40.50.850">
    <property type="entry name" value="Isochorismatase-like"/>
    <property type="match status" value="1"/>
</dbReference>
<evidence type="ECO:0000256" key="2">
    <source>
        <dbReference type="ARBA" id="ARBA00022801"/>
    </source>
</evidence>
<feature type="domain" description="Isochorismatase-like" evidence="3">
    <location>
        <begin position="20"/>
        <end position="201"/>
    </location>
</feature>
<dbReference type="PANTHER" id="PTHR43540:SF1">
    <property type="entry name" value="ISOCHORISMATASE HYDROLASE"/>
    <property type="match status" value="1"/>
</dbReference>
<dbReference type="CDD" id="cd00431">
    <property type="entry name" value="cysteine_hydrolases"/>
    <property type="match status" value="1"/>
</dbReference>
<dbReference type="InterPro" id="IPR000868">
    <property type="entry name" value="Isochorismatase-like_dom"/>
</dbReference>
<evidence type="ECO:0000313" key="5">
    <source>
        <dbReference type="Proteomes" id="UP001465755"/>
    </source>
</evidence>
<dbReference type="InterPro" id="IPR050272">
    <property type="entry name" value="Isochorismatase-like_hydrls"/>
</dbReference>
<name>A0AAW1NUK5_9CHLO</name>
<organism evidence="4 5">
    <name type="scientific">Symbiochloris irregularis</name>
    <dbReference type="NCBI Taxonomy" id="706552"/>
    <lineage>
        <taxon>Eukaryota</taxon>
        <taxon>Viridiplantae</taxon>
        <taxon>Chlorophyta</taxon>
        <taxon>core chlorophytes</taxon>
        <taxon>Trebouxiophyceae</taxon>
        <taxon>Trebouxiales</taxon>
        <taxon>Trebouxiaceae</taxon>
        <taxon>Symbiochloris</taxon>
    </lineage>
</organism>
<comment type="similarity">
    <text evidence="1">Belongs to the isochorismatase family.</text>
</comment>
<evidence type="ECO:0000259" key="3">
    <source>
        <dbReference type="Pfam" id="PF00857"/>
    </source>
</evidence>
<protein>
    <recommendedName>
        <fullName evidence="3">Isochorismatase-like domain-containing protein</fullName>
    </recommendedName>
</protein>
<dbReference type="AlphaFoldDB" id="A0AAW1NUK5"/>
<comment type="caution">
    <text evidence="4">The sequence shown here is derived from an EMBL/GenBank/DDBJ whole genome shotgun (WGS) entry which is preliminary data.</text>
</comment>
<dbReference type="InterPro" id="IPR036380">
    <property type="entry name" value="Isochorismatase-like_sf"/>
</dbReference>
<proteinExistence type="inferred from homology"/>
<dbReference type="GO" id="GO:0016787">
    <property type="term" value="F:hydrolase activity"/>
    <property type="evidence" value="ECO:0007669"/>
    <property type="project" value="UniProtKB-KW"/>
</dbReference>
<keyword evidence="2" id="KW-0378">Hydrolase</keyword>
<reference evidence="4 5" key="1">
    <citation type="journal article" date="2024" name="Nat. Commun.">
        <title>Phylogenomics reveals the evolutionary origins of lichenization in chlorophyte algae.</title>
        <authorList>
            <person name="Puginier C."/>
            <person name="Libourel C."/>
            <person name="Otte J."/>
            <person name="Skaloud P."/>
            <person name="Haon M."/>
            <person name="Grisel S."/>
            <person name="Petersen M."/>
            <person name="Berrin J.G."/>
            <person name="Delaux P.M."/>
            <person name="Dal Grande F."/>
            <person name="Keller J."/>
        </authorList>
    </citation>
    <scope>NUCLEOTIDE SEQUENCE [LARGE SCALE GENOMIC DNA]</scope>
    <source>
        <strain evidence="4 5">SAG 2036</strain>
    </source>
</reference>
<accession>A0AAW1NUK5</accession>
<keyword evidence="5" id="KW-1185">Reference proteome</keyword>
<gene>
    <name evidence="4" type="ORF">WJX73_005918</name>
</gene>